<protein>
    <recommendedName>
        <fullName evidence="5">P/Homo B domain-containing protein</fullName>
    </recommendedName>
</protein>
<dbReference type="Pfam" id="PF18962">
    <property type="entry name" value="Por_Secre_tail"/>
    <property type="match status" value="1"/>
</dbReference>
<organism evidence="6 7">
    <name type="scientific">Psychroflexus planctonicus</name>
    <dbReference type="NCBI Taxonomy" id="1526575"/>
    <lineage>
        <taxon>Bacteria</taxon>
        <taxon>Pseudomonadati</taxon>
        <taxon>Bacteroidota</taxon>
        <taxon>Flavobacteriia</taxon>
        <taxon>Flavobacteriales</taxon>
        <taxon>Flavobacteriaceae</taxon>
        <taxon>Psychroflexus</taxon>
    </lineage>
</organism>
<name>A0ABQ1SB12_9FLAO</name>
<dbReference type="InterPro" id="IPR002884">
    <property type="entry name" value="P_dom"/>
</dbReference>
<dbReference type="SUPFAM" id="SSF55486">
    <property type="entry name" value="Metalloproteases ('zincins'), catalytic domain"/>
    <property type="match status" value="1"/>
</dbReference>
<dbReference type="Proteomes" id="UP000599179">
    <property type="component" value="Unassembled WGS sequence"/>
</dbReference>
<dbReference type="Pfam" id="PF01483">
    <property type="entry name" value="P_proprotein"/>
    <property type="match status" value="1"/>
</dbReference>
<keyword evidence="1" id="KW-0645">Protease</keyword>
<comment type="caution">
    <text evidence="6">The sequence shown here is derived from an EMBL/GenBank/DDBJ whole genome shotgun (WGS) entry which is preliminary data.</text>
</comment>
<dbReference type="InterPro" id="IPR026444">
    <property type="entry name" value="Secre_tail"/>
</dbReference>
<dbReference type="SUPFAM" id="SSF49785">
    <property type="entry name" value="Galactose-binding domain-like"/>
    <property type="match status" value="1"/>
</dbReference>
<dbReference type="InterPro" id="IPR008979">
    <property type="entry name" value="Galactose-bd-like_sf"/>
</dbReference>
<feature type="domain" description="P/Homo B" evidence="5">
    <location>
        <begin position="666"/>
        <end position="820"/>
    </location>
</feature>
<dbReference type="EMBL" id="BMGM01000001">
    <property type="protein sequence ID" value="GGE24045.1"/>
    <property type="molecule type" value="Genomic_DNA"/>
</dbReference>
<keyword evidence="3" id="KW-0378">Hydrolase</keyword>
<evidence type="ECO:0000256" key="1">
    <source>
        <dbReference type="ARBA" id="ARBA00022670"/>
    </source>
</evidence>
<gene>
    <name evidence="6" type="ORF">GCM10010832_00920</name>
</gene>
<feature type="region of interest" description="Disordered" evidence="4">
    <location>
        <begin position="483"/>
        <end position="507"/>
    </location>
</feature>
<dbReference type="Gene3D" id="3.40.390.10">
    <property type="entry name" value="Collagenase (Catalytic Domain)"/>
    <property type="match status" value="1"/>
</dbReference>
<keyword evidence="2" id="KW-0732">Signal</keyword>
<dbReference type="Pfam" id="PF13582">
    <property type="entry name" value="Reprolysin_3"/>
    <property type="match status" value="1"/>
</dbReference>
<dbReference type="InterPro" id="IPR013783">
    <property type="entry name" value="Ig-like_fold"/>
</dbReference>
<dbReference type="InterPro" id="IPR024079">
    <property type="entry name" value="MetalloPept_cat_dom_sf"/>
</dbReference>
<evidence type="ECO:0000313" key="6">
    <source>
        <dbReference type="EMBL" id="GGE24045.1"/>
    </source>
</evidence>
<dbReference type="NCBIfam" id="TIGR04183">
    <property type="entry name" value="Por_Secre_tail"/>
    <property type="match status" value="1"/>
</dbReference>
<evidence type="ECO:0000313" key="7">
    <source>
        <dbReference type="Proteomes" id="UP000599179"/>
    </source>
</evidence>
<evidence type="ECO:0000259" key="5">
    <source>
        <dbReference type="PROSITE" id="PS51829"/>
    </source>
</evidence>
<accession>A0ABQ1SB12</accession>
<reference evidence="7" key="1">
    <citation type="journal article" date="2019" name="Int. J. Syst. Evol. Microbiol.">
        <title>The Global Catalogue of Microorganisms (GCM) 10K type strain sequencing project: providing services to taxonomists for standard genome sequencing and annotation.</title>
        <authorList>
            <consortium name="The Broad Institute Genomics Platform"/>
            <consortium name="The Broad Institute Genome Sequencing Center for Infectious Disease"/>
            <person name="Wu L."/>
            <person name="Ma J."/>
        </authorList>
    </citation>
    <scope>NUCLEOTIDE SEQUENCE [LARGE SCALE GENOMIC DNA]</scope>
    <source>
        <strain evidence="7">CGMCC 1.12931</strain>
    </source>
</reference>
<evidence type="ECO:0000256" key="4">
    <source>
        <dbReference type="SAM" id="MobiDB-lite"/>
    </source>
</evidence>
<dbReference type="PROSITE" id="PS51829">
    <property type="entry name" value="P_HOMO_B"/>
    <property type="match status" value="1"/>
</dbReference>
<keyword evidence="7" id="KW-1185">Reference proteome</keyword>
<proteinExistence type="predicted"/>
<dbReference type="Gene3D" id="2.60.120.260">
    <property type="entry name" value="Galactose-binding domain-like"/>
    <property type="match status" value="1"/>
</dbReference>
<evidence type="ECO:0000256" key="3">
    <source>
        <dbReference type="ARBA" id="ARBA00022801"/>
    </source>
</evidence>
<evidence type="ECO:0000256" key="2">
    <source>
        <dbReference type="ARBA" id="ARBA00022729"/>
    </source>
</evidence>
<dbReference type="Gene3D" id="2.60.40.10">
    <property type="entry name" value="Immunoglobulins"/>
    <property type="match status" value="1"/>
</dbReference>
<sequence length="906" mass="99551">MIYKNTKFHKYSVLLIIVFVSFSWNAISQSNQIWTKLDASNLDKKNTIEYRSKFKNFDKYSLNKKALIKALENTPFRFTNMKSNSKVEFPSENGNFETFSIYQTEVMSSGLADQFPDIKTYIGVSESNKNEILNLTITSYGVYGMITKSGASSFINPISYSGDVYMVFNKNQAYTDHLNAVVCEVQEQIQEDDFNWGASSNLVDNTTLKRYRLALACTGEYAEYHISAAQVATSAPDQVKKDAVLAAMVVSINRINSIYERDLAINLQLIDNNEDLIQLDPDNDPYTNNSGGVMLGQNQTQVDNVIGTANYDIGHVFSTGGGGIASSPSVCNPNFKAQGVTGSFAPVGDPFDVDYVAHEIGHQFGASHTFNNFCGGNRTNSTAVETGSGSTIMAYANVCPPNVQSASDDYFHVVSISQIQNYVTNSTGSFCSEDIGISNNPPTIDVELQDYTIPSNTAFFLEVEASDADGDVLTYTWEQLDNEISNQPPESTNTNGPSFRSLPPTTSPRRYFPDFTTVLNGSLSSTWEVIPDTAREMEFGVLVRDNNSEGGQSELGTTEITFVSDGPFSVTSQNTSGIIWQEGDTETITWDVANTNNAPVNSPEVDILLSTDSELDFDVVLASNVPNNGSADIIVPNIYGPSCRIMVKASNSIFYAVNEENFTIDSDVSLTCFTPENNTVLNIPDGNGENEPGTTVSSSINFDQDVVIETINVQVDISHTYIQDLIIELTGPNDESLVLLERECDAEDGIVVEFNDEGSPIPDNCTNPLSGTFQPSNGSLNQWVGSIAEGEWTLSLTDWYNQDDGQLNSWSLEICTTSLSTINQEANKFSIIPNPNNGKFQVNFSTLSGAEINGKLYNLQGRLIENLKLEPGILKQEVQFDNLQQGMYLFQINDGENTLVEKLIIR</sequence>